<keyword evidence="3" id="KW-1185">Reference proteome</keyword>
<dbReference type="Pfam" id="PF14534">
    <property type="entry name" value="DUF4440"/>
    <property type="match status" value="1"/>
</dbReference>
<dbReference type="RefSeq" id="WP_115331916.1">
    <property type="nucleotide sequence ID" value="NZ_CAAAHP010000006.1"/>
</dbReference>
<proteinExistence type="predicted"/>
<dbReference type="OrthoDB" id="121974at2"/>
<dbReference type="AlphaFoldDB" id="A0A378JQ07"/>
<organism evidence="2 3">
    <name type="scientific">Legionella busanensis</name>
    <dbReference type="NCBI Taxonomy" id="190655"/>
    <lineage>
        <taxon>Bacteria</taxon>
        <taxon>Pseudomonadati</taxon>
        <taxon>Pseudomonadota</taxon>
        <taxon>Gammaproteobacteria</taxon>
        <taxon>Legionellales</taxon>
        <taxon>Legionellaceae</taxon>
        <taxon>Legionella</taxon>
    </lineage>
</organism>
<reference evidence="2 3" key="1">
    <citation type="submission" date="2018-06" db="EMBL/GenBank/DDBJ databases">
        <authorList>
            <consortium name="Pathogen Informatics"/>
            <person name="Doyle S."/>
        </authorList>
    </citation>
    <scope>NUCLEOTIDE SEQUENCE [LARGE SCALE GENOMIC DNA]</scope>
    <source>
        <strain evidence="2 3">NCTC13316</strain>
    </source>
</reference>
<dbReference type="InterPro" id="IPR032710">
    <property type="entry name" value="NTF2-like_dom_sf"/>
</dbReference>
<dbReference type="InterPro" id="IPR027843">
    <property type="entry name" value="DUF4440"/>
</dbReference>
<evidence type="ECO:0000259" key="1">
    <source>
        <dbReference type="Pfam" id="PF14534"/>
    </source>
</evidence>
<dbReference type="Proteomes" id="UP000254794">
    <property type="component" value="Unassembled WGS sequence"/>
</dbReference>
<protein>
    <submittedName>
        <fullName evidence="2">Uncharacterized protein conserved in bacteria</fullName>
    </submittedName>
</protein>
<accession>A0A378JQ07</accession>
<sequence>MNKIEKILKELKQREPIFHHPDKFGKTREDLELMTVDDFWEVGASGAIYDREFVIKTLLERYADPNYKDNWQTCNFKCREISQDNYLLTYTLVQDQTRITRRSTLWRKENNRWLIVYHQGTIVSSDA</sequence>
<name>A0A378JQ07_9GAMM</name>
<dbReference type="SUPFAM" id="SSF54427">
    <property type="entry name" value="NTF2-like"/>
    <property type="match status" value="1"/>
</dbReference>
<gene>
    <name evidence="2" type="ORF">NCTC13316_02466</name>
</gene>
<dbReference type="EMBL" id="UGOD01000001">
    <property type="protein sequence ID" value="STX52353.1"/>
    <property type="molecule type" value="Genomic_DNA"/>
</dbReference>
<dbReference type="Gene3D" id="3.10.450.50">
    <property type="match status" value="1"/>
</dbReference>
<evidence type="ECO:0000313" key="2">
    <source>
        <dbReference type="EMBL" id="STX52353.1"/>
    </source>
</evidence>
<feature type="domain" description="DUF4440" evidence="1">
    <location>
        <begin position="32"/>
        <end position="115"/>
    </location>
</feature>
<evidence type="ECO:0000313" key="3">
    <source>
        <dbReference type="Proteomes" id="UP000254794"/>
    </source>
</evidence>